<dbReference type="OrthoDB" id="2113341at2759"/>
<feature type="binding site" evidence="9">
    <location>
        <position position="423"/>
    </location>
    <ligand>
        <name>Ca(2+)</name>
        <dbReference type="ChEBI" id="CHEBI:29108"/>
        <label>2</label>
    </ligand>
</feature>
<evidence type="ECO:0000256" key="11">
    <source>
        <dbReference type="PIRSR" id="PIRSR601621-4"/>
    </source>
</evidence>
<dbReference type="HOGENOM" id="CLU_041038_1_0_1"/>
<feature type="active site" description="Proton acceptor" evidence="8">
    <location>
        <position position="298"/>
    </location>
</feature>
<dbReference type="GO" id="GO:0034599">
    <property type="term" value="P:cellular response to oxidative stress"/>
    <property type="evidence" value="ECO:0007669"/>
    <property type="project" value="InterPro"/>
</dbReference>
<feature type="binding site" evidence="9">
    <location>
        <position position="440"/>
    </location>
    <ligand>
        <name>Ca(2+)</name>
        <dbReference type="ChEBI" id="CHEBI:29108"/>
        <label>2</label>
    </ligand>
</feature>
<dbReference type="Gene3D" id="1.10.520.10">
    <property type="match status" value="1"/>
</dbReference>
<evidence type="ECO:0000256" key="13">
    <source>
        <dbReference type="SAM" id="MobiDB-lite"/>
    </source>
</evidence>
<evidence type="ECO:0000256" key="2">
    <source>
        <dbReference type="ARBA" id="ARBA00022559"/>
    </source>
</evidence>
<comment type="similarity">
    <text evidence="1 12">Belongs to the peroxidase family. Ligninase subfamily.</text>
</comment>
<dbReference type="EC" id="1.11.1.-" evidence="12"/>
<feature type="chain" id="PRO_5006986315" description="Peroxidase" evidence="12">
    <location>
        <begin position="20"/>
        <end position="521"/>
    </location>
</feature>
<dbReference type="InterPro" id="IPR001621">
    <property type="entry name" value="Ligninase"/>
</dbReference>
<keyword evidence="5 12" id="KW-0560">Oxidoreductase</keyword>
<reference evidence="15 16" key="1">
    <citation type="journal article" date="2014" name="BMC Genomics">
        <title>Comparative genomics of the major fungal agents of human and animal Sporotrichosis: Sporothrix schenckii and Sporothrix brasiliensis.</title>
        <authorList>
            <person name="Teixeira M.M."/>
            <person name="de Almeida L.G."/>
            <person name="Kubitschek-Barreira P."/>
            <person name="Alves F.L."/>
            <person name="Kioshima E.S."/>
            <person name="Abadio A.K."/>
            <person name="Fernandes L."/>
            <person name="Derengowski L.S."/>
            <person name="Ferreira K.S."/>
            <person name="Souza R.C."/>
            <person name="Ruiz J.C."/>
            <person name="de Andrade N.C."/>
            <person name="Paes H.C."/>
            <person name="Nicola A.M."/>
            <person name="Albuquerque P."/>
            <person name="Gerber A.L."/>
            <person name="Martins V.P."/>
            <person name="Peconick L.D."/>
            <person name="Neto A.V."/>
            <person name="Chaucanez C.B."/>
            <person name="Silva P.A."/>
            <person name="Cunha O.L."/>
            <person name="de Oliveira F.F."/>
            <person name="dos Santos T.C."/>
            <person name="Barros A.L."/>
            <person name="Soares M.A."/>
            <person name="de Oliveira L.M."/>
            <person name="Marini M.M."/>
            <person name="Villalobos-Duno H."/>
            <person name="Cunha M.M."/>
            <person name="de Hoog S."/>
            <person name="da Silveira J.F."/>
            <person name="Henrissat B."/>
            <person name="Nino-Vega G.A."/>
            <person name="Cisalpino P.S."/>
            <person name="Mora-Montes H.M."/>
            <person name="Almeida S.R."/>
            <person name="Stajich J.E."/>
            <person name="Lopes-Bezerra L.M."/>
            <person name="Vasconcelos A.T."/>
            <person name="Felipe M.S."/>
        </authorList>
    </citation>
    <scope>NUCLEOTIDE SEQUENCE [LARGE SCALE GENOMIC DNA]</scope>
    <source>
        <strain evidence="15 16">5110</strain>
    </source>
</reference>
<comment type="cofactor">
    <cofactor evidence="9">
        <name>heme b</name>
        <dbReference type="ChEBI" id="CHEBI:60344"/>
    </cofactor>
    <text evidence="9">Binds 1 heme b (iron(II)-protoporphyrin IX) group per subunit.</text>
</comment>
<dbReference type="GO" id="GO:0046872">
    <property type="term" value="F:metal ion binding"/>
    <property type="evidence" value="ECO:0007669"/>
    <property type="project" value="UniProtKB-UniRule"/>
</dbReference>
<feature type="region of interest" description="Disordered" evidence="13">
    <location>
        <begin position="113"/>
        <end position="261"/>
    </location>
</feature>
<feature type="domain" description="Plant heme peroxidase family profile" evidence="14">
    <location>
        <begin position="350"/>
        <end position="423"/>
    </location>
</feature>
<comment type="cofactor">
    <cofactor evidence="9 12">
        <name>Ca(2+)</name>
        <dbReference type="ChEBI" id="CHEBI:29108"/>
    </cofactor>
    <text evidence="9 12">Binds 2 calcium ions per subunit.</text>
</comment>
<evidence type="ECO:0000256" key="10">
    <source>
        <dbReference type="PIRSR" id="PIRSR601621-3"/>
    </source>
</evidence>
<evidence type="ECO:0000256" key="1">
    <source>
        <dbReference type="ARBA" id="ARBA00006089"/>
    </source>
</evidence>
<dbReference type="GO" id="GO:0042744">
    <property type="term" value="P:hydrogen peroxide catabolic process"/>
    <property type="evidence" value="ECO:0007669"/>
    <property type="project" value="TreeGrafter"/>
</dbReference>
<proteinExistence type="inferred from homology"/>
<keyword evidence="9 12" id="KW-0106">Calcium</keyword>
<name>A0A0C2F3E7_9PEZI</name>
<evidence type="ECO:0000256" key="4">
    <source>
        <dbReference type="ARBA" id="ARBA00022723"/>
    </source>
</evidence>
<evidence type="ECO:0000256" key="9">
    <source>
        <dbReference type="PIRSR" id="PIRSR601621-2"/>
    </source>
</evidence>
<feature type="disulfide bond" evidence="11">
    <location>
        <begin position="264"/>
        <end position="516"/>
    </location>
</feature>
<dbReference type="SUPFAM" id="SSF48113">
    <property type="entry name" value="Heme-dependent peroxidases"/>
    <property type="match status" value="1"/>
</dbReference>
<dbReference type="Gene3D" id="1.10.420.10">
    <property type="entry name" value="Peroxidase, domain 2"/>
    <property type="match status" value="1"/>
</dbReference>
<feature type="binding site" evidence="9">
    <location>
        <position position="447"/>
    </location>
    <ligand>
        <name>Ca(2+)</name>
        <dbReference type="ChEBI" id="CHEBI:29108"/>
        <label>2</label>
    </ligand>
</feature>
<evidence type="ECO:0000256" key="3">
    <source>
        <dbReference type="ARBA" id="ARBA00022617"/>
    </source>
</evidence>
<evidence type="ECO:0000256" key="7">
    <source>
        <dbReference type="ARBA" id="ARBA00023180"/>
    </source>
</evidence>
<keyword evidence="7" id="KW-0325">Glycoprotein</keyword>
<keyword evidence="12" id="KW-0732">Signal</keyword>
<evidence type="ECO:0000259" key="14">
    <source>
        <dbReference type="PROSITE" id="PS50873"/>
    </source>
</evidence>
<dbReference type="InterPro" id="IPR002016">
    <property type="entry name" value="Haem_peroxidase"/>
</dbReference>
<feature type="disulfide bond" evidence="11">
    <location>
        <begin position="285"/>
        <end position="367"/>
    </location>
</feature>
<dbReference type="PRINTS" id="PR00462">
    <property type="entry name" value="LIGNINASE"/>
</dbReference>
<sequence length="521" mass="53766">MHASLFLTALAAVAGPVAAWPGMGSGGHGAAAGHAHHARFHHSDMYKEIKRAAADAETKNNATAATVAANNGDDHHEQHKRSVEMLGDLVYLPDDSLSASGKEIKLILAGKMSPHAPLPANKRQSAPGHKQVRRNNPNNPCHPQAPSSTAKSESAPASSSSSSSSDVPASSEPVSSAPVSSQPVSSQPVSSQPVSSQPVSSQPVSSPPASSTPVSSAPASSAPASSAPVSSAPLSSALSESSSTQSSSTHSTASPSPIPSPASCDVWSQVAKAIVPTFQDGKNGCSRLARGAIRLGFHDAGAWNRTSAWGGADGSIALNPSELARAENRGLQDIVAQTLTWYDAWHSRGVGMADLIQFSAIVATVTCPLGPRIKFFAGRPDDARAAPDGLLPSVDGTAPALIDLFQAKTFSPADLVALLGAHSTSQQFFVDPAQAGAPQDSTPGVWDTKFYAETAARTAPKGVYRFPSDVALATYQGTSGTWQHMSSQFAWDGAYANAYFRLSLLGVNNINDLVDCSESVP</sequence>
<dbReference type="InterPro" id="IPR044831">
    <property type="entry name" value="Ccp1-like"/>
</dbReference>
<keyword evidence="6 9" id="KW-0408">Iron</keyword>
<feature type="binding site" description="axial binding residue" evidence="9">
    <location>
        <position position="422"/>
    </location>
    <ligand>
        <name>heme b</name>
        <dbReference type="ChEBI" id="CHEBI:60344"/>
    </ligand>
    <ligandPart>
        <name>Fe</name>
        <dbReference type="ChEBI" id="CHEBI:18248"/>
    </ligandPart>
</feature>
<evidence type="ECO:0000313" key="16">
    <source>
        <dbReference type="Proteomes" id="UP000031575"/>
    </source>
</evidence>
<keyword evidence="11" id="KW-1015">Disulfide bond</keyword>
<keyword evidence="16" id="KW-1185">Reference proteome</keyword>
<dbReference type="AlphaFoldDB" id="A0A0C2F3E7"/>
<dbReference type="Proteomes" id="UP000031575">
    <property type="component" value="Unassembled WGS sequence"/>
</dbReference>
<dbReference type="PROSITE" id="PS50873">
    <property type="entry name" value="PEROXIDASE_4"/>
    <property type="match status" value="1"/>
</dbReference>
<dbReference type="GO" id="GO:0000302">
    <property type="term" value="P:response to reactive oxygen species"/>
    <property type="evidence" value="ECO:0007669"/>
    <property type="project" value="TreeGrafter"/>
</dbReference>
<dbReference type="InterPro" id="IPR019794">
    <property type="entry name" value="Peroxidases_AS"/>
</dbReference>
<dbReference type="GeneID" id="63677416"/>
<dbReference type="PANTHER" id="PTHR31356">
    <property type="entry name" value="THYLAKOID LUMENAL 29 KDA PROTEIN, CHLOROPLASTIC-RELATED"/>
    <property type="match status" value="1"/>
</dbReference>
<feature type="binding site" evidence="9">
    <location>
        <position position="313"/>
    </location>
    <ligand>
        <name>Ca(2+)</name>
        <dbReference type="ChEBI" id="CHEBI:29108"/>
        <label>1</label>
    </ligand>
</feature>
<evidence type="ECO:0000256" key="5">
    <source>
        <dbReference type="ARBA" id="ARBA00023002"/>
    </source>
</evidence>
<dbReference type="PROSITE" id="PS00436">
    <property type="entry name" value="PEROXIDASE_2"/>
    <property type="match status" value="1"/>
</dbReference>
<dbReference type="VEuPathDB" id="FungiDB:SPBR_04212"/>
<feature type="signal peptide" evidence="12">
    <location>
        <begin position="1"/>
        <end position="19"/>
    </location>
</feature>
<dbReference type="EMBL" id="AWTV01000005">
    <property type="protein sequence ID" value="KIH93424.1"/>
    <property type="molecule type" value="Genomic_DNA"/>
</dbReference>
<organism evidence="15 16">
    <name type="scientific">Sporothrix brasiliensis 5110</name>
    <dbReference type="NCBI Taxonomy" id="1398154"/>
    <lineage>
        <taxon>Eukaryota</taxon>
        <taxon>Fungi</taxon>
        <taxon>Dikarya</taxon>
        <taxon>Ascomycota</taxon>
        <taxon>Pezizomycotina</taxon>
        <taxon>Sordariomycetes</taxon>
        <taxon>Sordariomycetidae</taxon>
        <taxon>Ophiostomatales</taxon>
        <taxon>Ophiostomataceae</taxon>
        <taxon>Sporothrix</taxon>
    </lineage>
</organism>
<feature type="site" description="Transition state stabilizer" evidence="10">
    <location>
        <position position="294"/>
    </location>
</feature>
<feature type="binding site" evidence="9">
    <location>
        <position position="299"/>
    </location>
    <ligand>
        <name>Ca(2+)</name>
        <dbReference type="ChEBI" id="CHEBI:29108"/>
        <label>1</label>
    </ligand>
</feature>
<dbReference type="PRINTS" id="PR00458">
    <property type="entry name" value="PEROXIDASE"/>
</dbReference>
<protein>
    <recommendedName>
        <fullName evidence="12">Peroxidase</fullName>
        <ecNumber evidence="12">1.11.1.-</ecNumber>
    </recommendedName>
</protein>
<dbReference type="GO" id="GO:0004601">
    <property type="term" value="F:peroxidase activity"/>
    <property type="evidence" value="ECO:0007669"/>
    <property type="project" value="UniProtKB-KW"/>
</dbReference>
<keyword evidence="4 9" id="KW-0479">Metal-binding</keyword>
<dbReference type="RefSeq" id="XP_040621434.1">
    <property type="nucleotide sequence ID" value="XM_040762495.1"/>
</dbReference>
<evidence type="ECO:0000256" key="6">
    <source>
        <dbReference type="ARBA" id="ARBA00023004"/>
    </source>
</evidence>
<feature type="binding site" evidence="9">
    <location>
        <position position="311"/>
    </location>
    <ligand>
        <name>Ca(2+)</name>
        <dbReference type="ChEBI" id="CHEBI:29108"/>
        <label>1</label>
    </ligand>
</feature>
<dbReference type="GO" id="GO:0020037">
    <property type="term" value="F:heme binding"/>
    <property type="evidence" value="ECO:0007669"/>
    <property type="project" value="UniProtKB-UniRule"/>
</dbReference>
<feature type="compositionally biased region" description="Low complexity" evidence="13">
    <location>
        <begin position="145"/>
        <end position="255"/>
    </location>
</feature>
<dbReference type="PANTHER" id="PTHR31356:SF66">
    <property type="entry name" value="CATALASE-PEROXIDASE"/>
    <property type="match status" value="1"/>
</dbReference>
<comment type="caution">
    <text evidence="15">The sequence shown here is derived from an EMBL/GenBank/DDBJ whole genome shotgun (WGS) entry which is preliminary data.</text>
</comment>
<dbReference type="InterPro" id="IPR010255">
    <property type="entry name" value="Haem_peroxidase_sf"/>
</dbReference>
<accession>A0A0C2F3E7</accession>
<evidence type="ECO:0000256" key="12">
    <source>
        <dbReference type="RuleBase" id="RU363051"/>
    </source>
</evidence>
<gene>
    <name evidence="15" type="ORF">SPBR_04212</name>
</gene>
<keyword evidence="2 12" id="KW-0575">Peroxidase</keyword>
<keyword evidence="3 9" id="KW-0349">Heme</keyword>
<feature type="binding site" evidence="9">
    <location>
        <position position="442"/>
    </location>
    <ligand>
        <name>Ca(2+)</name>
        <dbReference type="ChEBI" id="CHEBI:29108"/>
        <label>2</label>
    </ligand>
</feature>
<feature type="binding site" evidence="9">
    <location>
        <position position="315"/>
    </location>
    <ligand>
        <name>Ca(2+)</name>
        <dbReference type="ChEBI" id="CHEBI:29108"/>
        <label>1</label>
    </ligand>
</feature>
<evidence type="ECO:0000313" key="15">
    <source>
        <dbReference type="EMBL" id="KIH93424.1"/>
    </source>
</evidence>
<dbReference type="Pfam" id="PF00141">
    <property type="entry name" value="peroxidase"/>
    <property type="match status" value="1"/>
</dbReference>
<evidence type="ECO:0000256" key="8">
    <source>
        <dbReference type="PIRSR" id="PIRSR601621-1"/>
    </source>
</evidence>